<comment type="catalytic activity">
    <reaction evidence="6">
        <text>cytidine(1402) in 16S rRNA + S-adenosyl-L-methionine = 2'-O-methylcytidine(1402) in 16S rRNA + S-adenosyl-L-homocysteine + H(+)</text>
        <dbReference type="Rhea" id="RHEA:42924"/>
        <dbReference type="Rhea" id="RHEA-COMP:10285"/>
        <dbReference type="Rhea" id="RHEA-COMP:10286"/>
        <dbReference type="ChEBI" id="CHEBI:15378"/>
        <dbReference type="ChEBI" id="CHEBI:57856"/>
        <dbReference type="ChEBI" id="CHEBI:59789"/>
        <dbReference type="ChEBI" id="CHEBI:74495"/>
        <dbReference type="ChEBI" id="CHEBI:82748"/>
        <dbReference type="EC" id="2.1.1.198"/>
    </reaction>
</comment>
<proteinExistence type="inferred from homology"/>
<dbReference type="CDD" id="cd11648">
    <property type="entry name" value="RsmI"/>
    <property type="match status" value="1"/>
</dbReference>
<evidence type="ECO:0000256" key="2">
    <source>
        <dbReference type="ARBA" id="ARBA00022552"/>
    </source>
</evidence>
<gene>
    <name evidence="6 8" type="primary">rsmI</name>
    <name evidence="8" type="ORF">GQ588_00870</name>
</gene>
<dbReference type="Gene3D" id="3.40.1010.10">
    <property type="entry name" value="Cobalt-precorrin-4 Transmethylase, Domain 1"/>
    <property type="match status" value="1"/>
</dbReference>
<dbReference type="HAMAP" id="MF_01877">
    <property type="entry name" value="16SrRNA_methyltr_I"/>
    <property type="match status" value="1"/>
</dbReference>
<dbReference type="InterPro" id="IPR014776">
    <property type="entry name" value="4pyrrole_Mease_sub2"/>
</dbReference>
<reference evidence="8 9" key="1">
    <citation type="submission" date="2019-12" db="EMBL/GenBank/DDBJ databases">
        <title>Sequence classification of anaerobic respiratory reductive dehalogenases: First we see many, then we see few.</title>
        <authorList>
            <person name="Molenda O."/>
            <person name="Puentes Jacome L.A."/>
            <person name="Cao X."/>
            <person name="Nesbo C.L."/>
            <person name="Tang S."/>
            <person name="Morson N."/>
            <person name="Patron J."/>
            <person name="Lomheim L."/>
            <person name="Wishart D.S."/>
            <person name="Edwards E.A."/>
        </authorList>
    </citation>
    <scope>NUCLEOTIDE SEQUENCE [LARGE SCALE GENOMIC DNA]</scope>
    <source>
        <strain evidence="8 9">12DCA</strain>
    </source>
</reference>
<dbReference type="InterPro" id="IPR000878">
    <property type="entry name" value="4pyrrol_Mease"/>
</dbReference>
<dbReference type="FunFam" id="3.30.950.10:FF:000002">
    <property type="entry name" value="Ribosomal RNA small subunit methyltransferase I"/>
    <property type="match status" value="1"/>
</dbReference>
<dbReference type="FunFam" id="3.40.1010.10:FF:000007">
    <property type="entry name" value="Ribosomal RNA small subunit methyltransferase I"/>
    <property type="match status" value="1"/>
</dbReference>
<keyword evidence="3 6" id="KW-0489">Methyltransferase</keyword>
<sequence length="277" mass="31102">MPQIGTLYVCATPIGNLGDITLRVLETLKAVDFIAAEDTRHSRKLLDHYHIKTPLLSYHDHNEKSRAEEIVRFLKEGKSGALVSDAGMPGISDPGHILIARCQEEKICVDVLPGANAALTALVLSGMPAENFLFLGFLPSTKTERKKILREMTEIPYTIILYEAPHRIKATLEDILEILGNRQTAVARELTKLHQTVHRGLINELLQEFRLAPVKGECCIILAPAEKNIDPGDPSLWMEDLRKFEKDGKDRKEAMKMVAKKYGMSKSMIYKAFLDQK</sequence>
<evidence type="ECO:0000256" key="1">
    <source>
        <dbReference type="ARBA" id="ARBA00022490"/>
    </source>
</evidence>
<dbReference type="EMBL" id="CP046996">
    <property type="protein sequence ID" value="QGZ99324.1"/>
    <property type="molecule type" value="Genomic_DNA"/>
</dbReference>
<comment type="subcellular location">
    <subcellularLocation>
        <location evidence="6">Cytoplasm</location>
    </subcellularLocation>
</comment>
<dbReference type="PANTHER" id="PTHR46111">
    <property type="entry name" value="RIBOSOMAL RNA SMALL SUBUNIT METHYLTRANSFERASE I"/>
    <property type="match status" value="1"/>
</dbReference>
<feature type="domain" description="Tetrapyrrole methylase" evidence="7">
    <location>
        <begin position="6"/>
        <end position="205"/>
    </location>
</feature>
<dbReference type="AlphaFoldDB" id="A0A857DGC4"/>
<dbReference type="RefSeq" id="WP_019224866.1">
    <property type="nucleotide sequence ID" value="NZ_CP046996.1"/>
</dbReference>
<evidence type="ECO:0000256" key="3">
    <source>
        <dbReference type="ARBA" id="ARBA00022603"/>
    </source>
</evidence>
<keyword evidence="4 6" id="KW-0808">Transferase</keyword>
<dbReference type="NCBIfam" id="TIGR00096">
    <property type="entry name" value="16S rRNA (cytidine(1402)-2'-O)-methyltransferase"/>
    <property type="match status" value="1"/>
</dbReference>
<protein>
    <recommendedName>
        <fullName evidence="6">Ribosomal RNA small subunit methyltransferase I</fullName>
        <ecNumber evidence="6">2.1.1.198</ecNumber>
    </recommendedName>
    <alternativeName>
        <fullName evidence="6">16S rRNA 2'-O-ribose C1402 methyltransferase</fullName>
    </alternativeName>
    <alternativeName>
        <fullName evidence="6">rRNA (cytidine-2'-O-)-methyltransferase RsmI</fullName>
    </alternativeName>
</protein>
<dbReference type="Gene3D" id="3.30.950.10">
    <property type="entry name" value="Methyltransferase, Cobalt-precorrin-4 Transmethylase, Domain 2"/>
    <property type="match status" value="1"/>
</dbReference>
<dbReference type="GO" id="GO:0005737">
    <property type="term" value="C:cytoplasm"/>
    <property type="evidence" value="ECO:0007669"/>
    <property type="project" value="UniProtKB-SubCell"/>
</dbReference>
<dbReference type="InterPro" id="IPR018063">
    <property type="entry name" value="SAM_MeTrfase_RsmI_CS"/>
</dbReference>
<dbReference type="Proteomes" id="UP000430508">
    <property type="component" value="Chromosome"/>
</dbReference>
<name>A0A857DGC4_9FIRM</name>
<dbReference type="GO" id="GO:0070677">
    <property type="term" value="F:rRNA (cytosine-2'-O-)-methyltransferase activity"/>
    <property type="evidence" value="ECO:0007669"/>
    <property type="project" value="UniProtKB-UniRule"/>
</dbReference>
<comment type="function">
    <text evidence="6">Catalyzes the 2'-O-methylation of the ribose of cytidine 1402 (C1402) in 16S rRNA.</text>
</comment>
<dbReference type="PROSITE" id="PS01296">
    <property type="entry name" value="RSMI"/>
    <property type="match status" value="1"/>
</dbReference>
<keyword evidence="1 6" id="KW-0963">Cytoplasm</keyword>
<dbReference type="InterPro" id="IPR014777">
    <property type="entry name" value="4pyrrole_Mease_sub1"/>
</dbReference>
<dbReference type="InterPro" id="IPR008189">
    <property type="entry name" value="rRNA_ssu_MeTfrase_I"/>
</dbReference>
<evidence type="ECO:0000313" key="8">
    <source>
        <dbReference type="EMBL" id="QGZ99324.1"/>
    </source>
</evidence>
<dbReference type="SUPFAM" id="SSF53790">
    <property type="entry name" value="Tetrapyrrole methylase"/>
    <property type="match status" value="1"/>
</dbReference>
<keyword evidence="5 6" id="KW-0949">S-adenosyl-L-methionine</keyword>
<dbReference type="PANTHER" id="PTHR46111:SF1">
    <property type="entry name" value="RIBOSOMAL RNA SMALL SUBUNIT METHYLTRANSFERASE I"/>
    <property type="match status" value="1"/>
</dbReference>
<evidence type="ECO:0000256" key="6">
    <source>
        <dbReference type="HAMAP-Rule" id="MF_01877"/>
    </source>
</evidence>
<comment type="similarity">
    <text evidence="6">Belongs to the methyltransferase superfamily. RsmI family.</text>
</comment>
<evidence type="ECO:0000256" key="5">
    <source>
        <dbReference type="ARBA" id="ARBA00022691"/>
    </source>
</evidence>
<dbReference type="EC" id="2.1.1.198" evidence="6"/>
<evidence type="ECO:0000313" key="9">
    <source>
        <dbReference type="Proteomes" id="UP000430508"/>
    </source>
</evidence>
<organism evidence="8 9">
    <name type="scientific">Dehalobacter restrictus</name>
    <dbReference type="NCBI Taxonomy" id="55583"/>
    <lineage>
        <taxon>Bacteria</taxon>
        <taxon>Bacillati</taxon>
        <taxon>Bacillota</taxon>
        <taxon>Clostridia</taxon>
        <taxon>Eubacteriales</taxon>
        <taxon>Desulfitobacteriaceae</taxon>
        <taxon>Dehalobacter</taxon>
    </lineage>
</organism>
<accession>A0A857DGC4</accession>
<dbReference type="PIRSF" id="PIRSF005917">
    <property type="entry name" value="MTase_YraL"/>
    <property type="match status" value="1"/>
</dbReference>
<dbReference type="InterPro" id="IPR035996">
    <property type="entry name" value="4pyrrol_Methylase_sf"/>
</dbReference>
<keyword evidence="2 6" id="KW-0698">rRNA processing</keyword>
<evidence type="ECO:0000256" key="4">
    <source>
        <dbReference type="ARBA" id="ARBA00022679"/>
    </source>
</evidence>
<evidence type="ECO:0000259" key="7">
    <source>
        <dbReference type="Pfam" id="PF00590"/>
    </source>
</evidence>
<dbReference type="Pfam" id="PF00590">
    <property type="entry name" value="TP_methylase"/>
    <property type="match status" value="1"/>
</dbReference>